<evidence type="ECO:0000256" key="1">
    <source>
        <dbReference type="ARBA" id="ARBA00022741"/>
    </source>
</evidence>
<dbReference type="GO" id="GO:0005524">
    <property type="term" value="F:ATP binding"/>
    <property type="evidence" value="ECO:0007669"/>
    <property type="project" value="UniProtKB-UniRule"/>
</dbReference>
<dbReference type="SUPFAM" id="SSF52540">
    <property type="entry name" value="P-loop containing nucleoside triphosphate hydrolases"/>
    <property type="match status" value="2"/>
</dbReference>
<reference evidence="6" key="1">
    <citation type="journal article" date="2014" name="Int. J. Syst. Evol. Microbiol.">
        <title>Complete genome sequence of Corynebacterium casei LMG S-19264T (=DSM 44701T), isolated from a smear-ripened cheese.</title>
        <authorList>
            <consortium name="US DOE Joint Genome Institute (JGI-PGF)"/>
            <person name="Walter F."/>
            <person name="Albersmeier A."/>
            <person name="Kalinowski J."/>
            <person name="Ruckert C."/>
        </authorList>
    </citation>
    <scope>NUCLEOTIDE SEQUENCE</scope>
    <source>
        <strain evidence="6">CGMCC 4.7398</strain>
    </source>
</reference>
<feature type="compositionally biased region" description="Acidic residues" evidence="4">
    <location>
        <begin position="1074"/>
        <end position="1083"/>
    </location>
</feature>
<feature type="compositionally biased region" description="Gly residues" evidence="4">
    <location>
        <begin position="464"/>
        <end position="482"/>
    </location>
</feature>
<reference evidence="6" key="2">
    <citation type="submission" date="2020-09" db="EMBL/GenBank/DDBJ databases">
        <authorList>
            <person name="Sun Q."/>
            <person name="Zhou Y."/>
        </authorList>
    </citation>
    <scope>NUCLEOTIDE SEQUENCE</scope>
    <source>
        <strain evidence="6">CGMCC 4.7398</strain>
    </source>
</reference>
<keyword evidence="2 3" id="KW-0067">ATP-binding</keyword>
<evidence type="ECO:0000256" key="2">
    <source>
        <dbReference type="ARBA" id="ARBA00022840"/>
    </source>
</evidence>
<evidence type="ECO:0000256" key="4">
    <source>
        <dbReference type="SAM" id="MobiDB-lite"/>
    </source>
</evidence>
<dbReference type="InterPro" id="IPR002543">
    <property type="entry name" value="FtsK_dom"/>
</dbReference>
<dbReference type="PANTHER" id="PTHR22683:SF1">
    <property type="entry name" value="TYPE VII SECRETION SYSTEM PROTEIN ESSC"/>
    <property type="match status" value="1"/>
</dbReference>
<feature type="domain" description="FtsK" evidence="5">
    <location>
        <begin position="539"/>
        <end position="723"/>
    </location>
</feature>
<dbReference type="InterPro" id="IPR027417">
    <property type="entry name" value="P-loop_NTPase"/>
</dbReference>
<feature type="region of interest" description="Disordered" evidence="4">
    <location>
        <begin position="1069"/>
        <end position="1116"/>
    </location>
</feature>
<feature type="region of interest" description="Disordered" evidence="4">
    <location>
        <begin position="460"/>
        <end position="499"/>
    </location>
</feature>
<keyword evidence="1 3" id="KW-0547">Nucleotide-binding</keyword>
<evidence type="ECO:0000313" key="6">
    <source>
        <dbReference type="EMBL" id="GHH75811.1"/>
    </source>
</evidence>
<proteinExistence type="predicted"/>
<accession>A0A919G1M4</accession>
<dbReference type="SMART" id="SM00382">
    <property type="entry name" value="AAA"/>
    <property type="match status" value="2"/>
</dbReference>
<dbReference type="InterPro" id="IPR050206">
    <property type="entry name" value="FtsK/SpoIIIE/SftA"/>
</dbReference>
<evidence type="ECO:0000259" key="5">
    <source>
        <dbReference type="PROSITE" id="PS50901"/>
    </source>
</evidence>
<dbReference type="PROSITE" id="PS50901">
    <property type="entry name" value="FTSK"/>
    <property type="match status" value="1"/>
</dbReference>
<keyword evidence="7" id="KW-1185">Reference proteome</keyword>
<feature type="binding site" evidence="3">
    <location>
        <begin position="557"/>
        <end position="564"/>
    </location>
    <ligand>
        <name>ATP</name>
        <dbReference type="ChEBI" id="CHEBI:30616"/>
    </ligand>
</feature>
<dbReference type="AlphaFoldDB" id="A0A919G1M4"/>
<dbReference type="EMBL" id="BNAS01000005">
    <property type="protein sequence ID" value="GHH75811.1"/>
    <property type="molecule type" value="Genomic_DNA"/>
</dbReference>
<dbReference type="Proteomes" id="UP000627369">
    <property type="component" value="Unassembled WGS sequence"/>
</dbReference>
<evidence type="ECO:0000313" key="7">
    <source>
        <dbReference type="Proteomes" id="UP000627369"/>
    </source>
</evidence>
<gene>
    <name evidence="6" type="ORF">GCM10017772_32730</name>
</gene>
<feature type="region of interest" description="Disordered" evidence="4">
    <location>
        <begin position="1"/>
        <end position="34"/>
    </location>
</feature>
<dbReference type="InterPro" id="IPR003593">
    <property type="entry name" value="AAA+_ATPase"/>
</dbReference>
<dbReference type="Gene3D" id="3.40.50.300">
    <property type="entry name" value="P-loop containing nucleotide triphosphate hydrolases"/>
    <property type="match status" value="2"/>
</dbReference>
<dbReference type="Pfam" id="PF01580">
    <property type="entry name" value="FtsK_SpoIIIE"/>
    <property type="match status" value="1"/>
</dbReference>
<comment type="caution">
    <text evidence="6">The sequence shown here is derived from an EMBL/GenBank/DDBJ whole genome shotgun (WGS) entry which is preliminary data.</text>
</comment>
<name>A0A919G1M4_9MICO</name>
<protein>
    <recommendedName>
        <fullName evidence="5">FtsK domain-containing protein</fullName>
    </recommendedName>
</protein>
<dbReference type="PANTHER" id="PTHR22683">
    <property type="entry name" value="SPORULATION PROTEIN RELATED"/>
    <property type="match status" value="1"/>
</dbReference>
<evidence type="ECO:0000256" key="3">
    <source>
        <dbReference type="PROSITE-ProRule" id="PRU00289"/>
    </source>
</evidence>
<sequence length="1116" mass="113465">METGIVHSKPCSSAETGRPAARLGAMTRPPTSDADVRVTLHPGEDVLLRPGAHLGDLRAPLAALTRRPELRHAALTADGARLTDDQVVGDRPLLPGAVLRAHPPGTPGPASLPGPGIDGPWVPPWRGARWLVIRATGPDAGTVVGVDGPLAALRAWVHLRPGGRLAVRRSSGPADWLAPRPEPSPGGMSWALAVLPAVASLVLAAALRQPVLAVFALVGLVVAVPQLRAARQRAAARGAVRHRSRELPGPARLVAFAHAACHVSPGAWRAAQEAHAARSTGASGASLAAPDDPWEQLLHDGAVAVLGPDDLARAVARTLVAGLAARGAAVRVDEGARGWAWARWLPAFPTGGPLVVVADRSVDRSGGRSGDRAAGGAAGRTAYGTARSSSSADLVVSVGAIPPGCRAVARVLDTRRVRITGPDGAARVVPLVGVTVEWAERLARLLAGAARLGRTAAALHGTTGDRGTGGLGSGGPGAGGPGAMQRGPAASDPDDPRLPDVVPLTRAHGLTEVPGPDAVAARWAGPGGWAVPLGIGTDGAPVRLDLVRDGPHLLVAGTTGSGKSELLQTVVLGLALARSPADLALVLVDFKGGASLGACRGLPHVVGQVTDLEPGLAARALGGLRAELRRRERLLADHGVPDVVALPPGTLPRLVVVIDEFRALADDLPAFLPALLRVAAQGRSLGVHLVLATQRPGGAVGPDLRANVSARLALRVTDALESRDVLDDTAASHIPVTTPGRAVLRLGSAPPVPLQCAHATAPPEAQPPLVRRAPTWPGAPGGMLAAGTPAAMPWRSATAGPRGGPRGVPPEPGRPDVATLLVDAARRAAGTRAHVPGPPPWLPPLPRRATAADLPPATRRDRSGLVLALGDDPDRQRRTTVTWDPGDGHLAILGRARSGRTTALVTLALAALRQGWAVHGIARAADAFAPLGQHPRYGGTRHPDDAEAVSRLLSDAGPHTGPHAGPDAGPDLARAGPDRTLVLVDGAEDVRGTLPPVALRSGVAFALAADGPSVGGLASRVGPRLVLLGTDRAADVVLGAPPLLAGAGGPPGRAAWCGRGDPVLCQVLEPGAEPGEEPGDEPGDAGAADGLDRSRMELGLSSPNRSPTSPRRRRAS</sequence>
<dbReference type="GO" id="GO:0003677">
    <property type="term" value="F:DNA binding"/>
    <property type="evidence" value="ECO:0007669"/>
    <property type="project" value="InterPro"/>
</dbReference>
<organism evidence="6 7">
    <name type="scientific">Promicromonospora soli</name>
    <dbReference type="NCBI Taxonomy" id="2035533"/>
    <lineage>
        <taxon>Bacteria</taxon>
        <taxon>Bacillati</taxon>
        <taxon>Actinomycetota</taxon>
        <taxon>Actinomycetes</taxon>
        <taxon>Micrococcales</taxon>
        <taxon>Promicromonosporaceae</taxon>
        <taxon>Promicromonospora</taxon>
    </lineage>
</organism>